<comment type="caution">
    <text evidence="1">The sequence shown here is derived from an EMBL/GenBank/DDBJ whole genome shotgun (WGS) entry which is preliminary data.</text>
</comment>
<gene>
    <name evidence="1" type="ORF">O6H91_06G129300</name>
</gene>
<organism evidence="1 2">
    <name type="scientific">Diphasiastrum complanatum</name>
    <name type="common">Issler's clubmoss</name>
    <name type="synonym">Lycopodium complanatum</name>
    <dbReference type="NCBI Taxonomy" id="34168"/>
    <lineage>
        <taxon>Eukaryota</taxon>
        <taxon>Viridiplantae</taxon>
        <taxon>Streptophyta</taxon>
        <taxon>Embryophyta</taxon>
        <taxon>Tracheophyta</taxon>
        <taxon>Lycopodiopsida</taxon>
        <taxon>Lycopodiales</taxon>
        <taxon>Lycopodiaceae</taxon>
        <taxon>Lycopodioideae</taxon>
        <taxon>Diphasiastrum</taxon>
    </lineage>
</organism>
<protein>
    <submittedName>
        <fullName evidence="1">Uncharacterized protein</fullName>
    </submittedName>
</protein>
<reference evidence="2" key="1">
    <citation type="journal article" date="2024" name="Proc. Natl. Acad. Sci. U.S.A.">
        <title>Extraordinary preservation of gene collinearity over three hundred million years revealed in homosporous lycophytes.</title>
        <authorList>
            <person name="Li C."/>
            <person name="Wickell D."/>
            <person name="Kuo L.Y."/>
            <person name="Chen X."/>
            <person name="Nie B."/>
            <person name="Liao X."/>
            <person name="Peng D."/>
            <person name="Ji J."/>
            <person name="Jenkins J."/>
            <person name="Williams M."/>
            <person name="Shu S."/>
            <person name="Plott C."/>
            <person name="Barry K."/>
            <person name="Rajasekar S."/>
            <person name="Grimwood J."/>
            <person name="Han X."/>
            <person name="Sun S."/>
            <person name="Hou Z."/>
            <person name="He W."/>
            <person name="Dai G."/>
            <person name="Sun C."/>
            <person name="Schmutz J."/>
            <person name="Leebens-Mack J.H."/>
            <person name="Li F.W."/>
            <person name="Wang L."/>
        </authorList>
    </citation>
    <scope>NUCLEOTIDE SEQUENCE [LARGE SCALE GENOMIC DNA]</scope>
    <source>
        <strain evidence="2">cv. PW_Plant_1</strain>
    </source>
</reference>
<accession>A0ACC2DIQ7</accession>
<evidence type="ECO:0000313" key="1">
    <source>
        <dbReference type="EMBL" id="KAJ7554176.1"/>
    </source>
</evidence>
<proteinExistence type="predicted"/>
<name>A0ACC2DIQ7_DIPCM</name>
<dbReference type="EMBL" id="CM055097">
    <property type="protein sequence ID" value="KAJ7554176.1"/>
    <property type="molecule type" value="Genomic_DNA"/>
</dbReference>
<dbReference type="Proteomes" id="UP001162992">
    <property type="component" value="Chromosome 6"/>
</dbReference>
<evidence type="ECO:0000313" key="2">
    <source>
        <dbReference type="Proteomes" id="UP001162992"/>
    </source>
</evidence>
<sequence length="1078" mass="116690">MFVKRIIQKATSEFPSQVGSLKGLHVEPRLIYHYGIPATASILAYDPLQHLLAIATSDGRIKLFGGDGVEGLLHSNSQASSRFLEFMDNRGILVHITTHNHIELWSLEKRQLVHVRKWATAITAFAVIQGSPFMYIGDESGAVLVLEYNQEDQLLSRMPYCIPAHIVLGETTKSEDIGGPSVVSILPQPESLYSRVLIVYGNGLICLWGLHECLVLAIRGGTEAQYRKFTTYMASGSVPIPSLHSISDDEDEEKEICCACWACPAGSIVAVGYTDGDIYLWGLPVTSKGKGQMVLENSDSAFFSHTPILKLELSQGVPRMPVVVLRWCADGKGEAGRLYVFGGHQLGRSEVLTVLPLELSNGEFAEKVSSYLELPLHGAFSDVILLPTAASNSSIVASAVLVLTAPGKLDIYDEVDITNCLKSANTLSSNSLPASVPFKLPLTNSSVTAAKLVLLPVGGTVANILSQIPIAFKSYVPPILKSGIKWPVIGGTASFGVSARESEPRTLYITGHEDGSVNMWDISSMSMFLVASLEMQCHAEARSNSHSAISAIDFCAFTGLLAVGSEDGLVSLYTLSTELREIKCHFVNTRMKHSEKSFNCAAGLQCLAVLDVHHSSIQSVVISKVTSCLAIGDEHGLVSLFELNSFSLYYQGKCFPDGSTGIVAIHLFRSMSAHAAPHSSAFSEKCHSGSVAYILAKDSSMVAIDIISGAFVGSGPLHPRNPSIAVSMHLLDSSGAPATLSRTKKRSKEPTSEDPEFLLSVDAQENTANVPQSPTAQRHEEHSVDEEFCSSDSAISSNELLLLLCSEDCLRLYAAAAVTKGDRSTVRKVKLSGHCYQAELFESRTVNIHGLVLLYKSGIIEFRSLPDMELLKEQSLSLCLNWRFELSLRSMKVSTCSVHGRIALIDGDELMYLSLIEEEDALRLPSSPHLYDKVVAAATNAALTAPFHSVKRKVKQSQIQDLLGGVIKELRSSVGSSDQFPANHAASELHTLFAREPFQMSNVQTNSAESNLDEPLAKLTAPSLEIDDIEIEDDDFTPTSPATSKMNIVKKLKESLPGTSVKKLKENLPGTSLGLPNM</sequence>
<keyword evidence="2" id="KW-1185">Reference proteome</keyword>